<feature type="region of interest" description="Disordered" evidence="5">
    <location>
        <begin position="250"/>
        <end position="275"/>
    </location>
</feature>
<evidence type="ECO:0000313" key="7">
    <source>
        <dbReference type="Proteomes" id="UP000822688"/>
    </source>
</evidence>
<dbReference type="SUPFAM" id="SSF53850">
    <property type="entry name" value="Periplasmic binding protein-like II"/>
    <property type="match status" value="1"/>
</dbReference>
<reference evidence="6 7" key="1">
    <citation type="submission" date="2020-06" db="EMBL/GenBank/DDBJ databases">
        <title>WGS assembly of Ceratodon purpureus strain R40.</title>
        <authorList>
            <person name="Carey S.B."/>
            <person name="Jenkins J."/>
            <person name="Shu S."/>
            <person name="Lovell J.T."/>
            <person name="Sreedasyam A."/>
            <person name="Maumus F."/>
            <person name="Tiley G.P."/>
            <person name="Fernandez-Pozo N."/>
            <person name="Barry K."/>
            <person name="Chen C."/>
            <person name="Wang M."/>
            <person name="Lipzen A."/>
            <person name="Daum C."/>
            <person name="Saski C.A."/>
            <person name="Payton A.C."/>
            <person name="Mcbreen J.C."/>
            <person name="Conrad R.E."/>
            <person name="Kollar L.M."/>
            <person name="Olsson S."/>
            <person name="Huttunen S."/>
            <person name="Landis J.B."/>
            <person name="Wickett N.J."/>
            <person name="Johnson M.G."/>
            <person name="Rensing S.A."/>
            <person name="Grimwood J."/>
            <person name="Schmutz J."/>
            <person name="Mcdaniel S.F."/>
        </authorList>
    </citation>
    <scope>NUCLEOTIDE SEQUENCE [LARGE SCALE GENOMIC DNA]</scope>
    <source>
        <strain evidence="6 7">R40</strain>
    </source>
</reference>
<proteinExistence type="predicted"/>
<evidence type="ECO:0000256" key="2">
    <source>
        <dbReference type="ARBA" id="ARBA00022448"/>
    </source>
</evidence>
<evidence type="ECO:0000256" key="4">
    <source>
        <dbReference type="ARBA" id="ARBA00022764"/>
    </source>
</evidence>
<dbReference type="Pfam" id="PF13416">
    <property type="entry name" value="SBP_bac_8"/>
    <property type="match status" value="1"/>
</dbReference>
<gene>
    <name evidence="6" type="ORF">KC19_6G213100</name>
</gene>
<keyword evidence="2" id="KW-0813">Transport</keyword>
<dbReference type="InterPro" id="IPR006059">
    <property type="entry name" value="SBP"/>
</dbReference>
<feature type="compositionally biased region" description="Polar residues" evidence="5">
    <location>
        <begin position="658"/>
        <end position="672"/>
    </location>
</feature>
<keyword evidence="4" id="KW-0574">Periplasm</keyword>
<evidence type="ECO:0000256" key="1">
    <source>
        <dbReference type="ARBA" id="ARBA00004418"/>
    </source>
</evidence>
<name>A0A8T0HJZ8_CERPU</name>
<evidence type="ECO:0000256" key="5">
    <source>
        <dbReference type="SAM" id="MobiDB-lite"/>
    </source>
</evidence>
<sequence length="753" mass="81226">MEGVKILACNSSLQASLSLRGPVPRVRSIGGRSRLIGFRLRREERIFAGRRELRSGLEVVRIYGGPGRRPGADECCGGSASTGAAAGCESDGVLSLGDSEMRLVSGNEREEESDPLAKQVIEAKDFLAVNWARLQVVGWLAVVAFGIGASAASASVSGIKPSRRYGPPCFASVSSISDKGPDSMGQGETATPADSTKGHDQNQGSGDSHEQPVDSKGGQGSDSSVDVKNVEIVGHEDEGDEEFDDYNLAEDEGEDAESDGEVGSDDEGMDYPTIGDLEDLDELGELASGAAAAELLSGSGEIESAEAEGERGLGGDTEDEDLKKAFEEWKSKPYALTVPLRIVGLRGSVPPAWLKEFLMSQGKNAKVSAEFKSNLSDILTDLAYSMEHNQITPKSTMAADLVTVGDSWLSTAVQGGLIEPIRNAEQFDWFKRLHPRWQSYLKRDTEGILDPNGLVWGVPYRWGSLVFAYRKDKLEKNGIAPIKDWKDLFQPKLAGRVAMVESPREVVGSVLKSLGASYNSTDFDAEVPGGRDAVKERFAALQKQVRLFDDNDYLKAMGAGDVWVVVGWSSDVIPYSKRASNIGVYAPESGTSLWADLWAIPAATAFDKTENIGGRVRGPSPLVFQWLDFCLQPARASTFVNDVFVGASPLAWTEKTGAETSENSIPGTVSTTPEKKSKPVVNMDTNIVHGMPPDDVVAKSEFLEPLTEKGLTDYQWLLSEAVEVEGWPSTFNEFVKGIALTLNQWRHPDGSRG</sequence>
<accession>A0A8T0HJZ8</accession>
<dbReference type="AlphaFoldDB" id="A0A8T0HJZ8"/>
<dbReference type="PANTHER" id="PTHR30222">
    <property type="entry name" value="SPERMIDINE/PUTRESCINE-BINDING PERIPLASMIC PROTEIN"/>
    <property type="match status" value="1"/>
</dbReference>
<dbReference type="EMBL" id="CM026427">
    <property type="protein sequence ID" value="KAG0571130.1"/>
    <property type="molecule type" value="Genomic_DNA"/>
</dbReference>
<feature type="compositionally biased region" description="Acidic residues" evidence="5">
    <location>
        <begin position="250"/>
        <end position="269"/>
    </location>
</feature>
<comment type="subcellular location">
    <subcellularLocation>
        <location evidence="1">Periplasm</location>
    </subcellularLocation>
</comment>
<dbReference type="PANTHER" id="PTHR30222:SF17">
    <property type="entry name" value="SPERMIDINE_PUTRESCINE-BINDING PERIPLASMIC PROTEIN"/>
    <property type="match status" value="1"/>
</dbReference>
<feature type="region of interest" description="Disordered" evidence="5">
    <location>
        <begin position="657"/>
        <end position="676"/>
    </location>
</feature>
<dbReference type="Proteomes" id="UP000822688">
    <property type="component" value="Chromosome 6"/>
</dbReference>
<dbReference type="GO" id="GO:0015846">
    <property type="term" value="P:polyamine transport"/>
    <property type="evidence" value="ECO:0007669"/>
    <property type="project" value="InterPro"/>
</dbReference>
<protein>
    <submittedName>
        <fullName evidence="6">Uncharacterized protein</fullName>
    </submittedName>
</protein>
<comment type="caution">
    <text evidence="6">The sequence shown here is derived from an EMBL/GenBank/DDBJ whole genome shotgun (WGS) entry which is preliminary data.</text>
</comment>
<dbReference type="GO" id="GO:0019808">
    <property type="term" value="F:polyamine binding"/>
    <property type="evidence" value="ECO:0007669"/>
    <property type="project" value="InterPro"/>
</dbReference>
<dbReference type="CDD" id="cd13661">
    <property type="entry name" value="PBP2_PotD_PotF_like_1"/>
    <property type="match status" value="1"/>
</dbReference>
<keyword evidence="3" id="KW-0732">Signal</keyword>
<evidence type="ECO:0000256" key="3">
    <source>
        <dbReference type="ARBA" id="ARBA00022729"/>
    </source>
</evidence>
<keyword evidence="7" id="KW-1185">Reference proteome</keyword>
<evidence type="ECO:0000313" key="6">
    <source>
        <dbReference type="EMBL" id="KAG0571130.1"/>
    </source>
</evidence>
<organism evidence="6 7">
    <name type="scientific">Ceratodon purpureus</name>
    <name type="common">Fire moss</name>
    <name type="synonym">Dicranum purpureum</name>
    <dbReference type="NCBI Taxonomy" id="3225"/>
    <lineage>
        <taxon>Eukaryota</taxon>
        <taxon>Viridiplantae</taxon>
        <taxon>Streptophyta</taxon>
        <taxon>Embryophyta</taxon>
        <taxon>Bryophyta</taxon>
        <taxon>Bryophytina</taxon>
        <taxon>Bryopsida</taxon>
        <taxon>Dicranidae</taxon>
        <taxon>Pseudoditrichales</taxon>
        <taxon>Ditrichaceae</taxon>
        <taxon>Ceratodon</taxon>
    </lineage>
</organism>
<feature type="region of interest" description="Disordered" evidence="5">
    <location>
        <begin position="298"/>
        <end position="317"/>
    </location>
</feature>
<dbReference type="Gene3D" id="3.40.190.10">
    <property type="entry name" value="Periplasmic binding protein-like II"/>
    <property type="match status" value="1"/>
</dbReference>
<dbReference type="PRINTS" id="PR00909">
    <property type="entry name" value="SPERMDNBNDNG"/>
</dbReference>
<dbReference type="InterPro" id="IPR001188">
    <property type="entry name" value="Sperm_putr-bd"/>
</dbReference>
<feature type="region of interest" description="Disordered" evidence="5">
    <location>
        <begin position="171"/>
        <end position="226"/>
    </location>
</feature>